<accession>A0A0K9HJ57</accession>
<dbReference type="EMBL" id="RCTJ01000020">
    <property type="protein sequence ID" value="RLQ14101.1"/>
    <property type="molecule type" value="Genomic_DNA"/>
</dbReference>
<dbReference type="PATRIC" id="fig|1422.14.peg.2161"/>
<evidence type="ECO:0000313" key="4">
    <source>
        <dbReference type="Proteomes" id="UP000075424"/>
    </source>
</evidence>
<comment type="caution">
    <text evidence="3">The sequence shown here is derived from an EMBL/GenBank/DDBJ whole genome shotgun (WGS) entry which is preliminary data.</text>
</comment>
<protein>
    <submittedName>
        <fullName evidence="3">Uncharacterized protein</fullName>
    </submittedName>
</protein>
<dbReference type="EMBL" id="LUCS01000028">
    <property type="protein sequence ID" value="KAF6509999.1"/>
    <property type="molecule type" value="Genomic_DNA"/>
</dbReference>
<reference evidence="2 4" key="1">
    <citation type="submission" date="2016-01" db="EMBL/GenBank/DDBJ databases">
        <title>Draft Genome Sequences of Seven Thermophilic Sporeformers Isolated from Foods.</title>
        <authorList>
            <person name="Berendsen E.M."/>
            <person name="Wells-Bennik M.H."/>
            <person name="Krawcyk A.O."/>
            <person name="De Jong A."/>
            <person name="Holsappel S."/>
            <person name="Eijlander R.T."/>
            <person name="Kuipers O.P."/>
        </authorList>
    </citation>
    <scope>NUCLEOTIDE SEQUENCE [LARGE SCALE GENOMIC DNA]</scope>
    <source>
        <strain evidence="2 4">B4109</strain>
    </source>
</reference>
<reference evidence="1 6" key="2">
    <citation type="submission" date="2016-03" db="EMBL/GenBank/DDBJ databases">
        <title>Spore heat resistance.</title>
        <authorList>
            <person name="Boekhorst J."/>
            <person name="Berendsen E.M."/>
            <person name="Wells-Bennik M.H."/>
            <person name="Kuipers O.P."/>
        </authorList>
    </citation>
    <scope>NUCLEOTIDE SEQUENCE [LARGE SCALE GENOMIC DNA]</scope>
    <source>
        <strain evidence="1 6">GS8</strain>
    </source>
</reference>
<organism evidence="3 5">
    <name type="scientific">Geobacillus stearothermophilus</name>
    <name type="common">Bacillus stearothermophilus</name>
    <dbReference type="NCBI Taxonomy" id="1422"/>
    <lineage>
        <taxon>Bacteria</taxon>
        <taxon>Bacillati</taxon>
        <taxon>Bacillota</taxon>
        <taxon>Bacilli</taxon>
        <taxon>Bacillales</taxon>
        <taxon>Anoxybacillaceae</taxon>
        <taxon>Geobacillus</taxon>
    </lineage>
</organism>
<keyword evidence="6" id="KW-1185">Reference proteome</keyword>
<evidence type="ECO:0000313" key="2">
    <source>
        <dbReference type="EMBL" id="KYD21704.1"/>
    </source>
</evidence>
<dbReference type="Proteomes" id="UP000773850">
    <property type="component" value="Unassembled WGS sequence"/>
</dbReference>
<name>A0A0K9HJ57_GEOSE</name>
<dbReference type="Proteomes" id="UP000075424">
    <property type="component" value="Unassembled WGS sequence"/>
</dbReference>
<dbReference type="Proteomes" id="UP000266922">
    <property type="component" value="Unassembled WGS sequence"/>
</dbReference>
<dbReference type="GeneID" id="89611354"/>
<dbReference type="RefSeq" id="WP_033014617.1">
    <property type="nucleotide sequence ID" value="NZ_CBCSGJ010000001.1"/>
</dbReference>
<evidence type="ECO:0000313" key="3">
    <source>
        <dbReference type="EMBL" id="RLQ14101.1"/>
    </source>
</evidence>
<dbReference type="OrthoDB" id="2959394at2"/>
<evidence type="ECO:0000313" key="5">
    <source>
        <dbReference type="Proteomes" id="UP000266922"/>
    </source>
</evidence>
<dbReference type="EMBL" id="LQYV01000132">
    <property type="protein sequence ID" value="KYD21704.1"/>
    <property type="molecule type" value="Genomic_DNA"/>
</dbReference>
<reference evidence="3 5" key="3">
    <citation type="submission" date="2018-10" db="EMBL/GenBank/DDBJ databases">
        <title>Geobacillus stearothermophilus in processing lines of powdered infant formula.</title>
        <authorList>
            <person name="Rhee M.S."/>
            <person name="Choi I.-G."/>
            <person name="Cho T.J."/>
            <person name="Park B."/>
        </authorList>
    </citation>
    <scope>NUCLEOTIDE SEQUENCE [LARGE SCALE GENOMIC DNA]</scope>
    <source>
        <strain evidence="3 5">FHS-PPGT130</strain>
    </source>
</reference>
<proteinExistence type="predicted"/>
<evidence type="ECO:0000313" key="6">
    <source>
        <dbReference type="Proteomes" id="UP000773850"/>
    </source>
</evidence>
<dbReference type="AlphaFoldDB" id="A0A0K9HJ57"/>
<evidence type="ECO:0000313" key="1">
    <source>
        <dbReference type="EMBL" id="KAF6509999.1"/>
    </source>
</evidence>
<gene>
    <name evidence="2" type="ORF">B4109_2029</name>
    <name evidence="3" type="ORF">D9548_07350</name>
    <name evidence="1" type="ORF">GS8_2156</name>
</gene>
<sequence length="289" mass="33158">MRRWLLAAVGAAFFLAAIAALFSWWERQRTEETIKFFPLDREAVFTEAKTTLALATNKERGRYSLRWSTISTLNRRAYLRQDVSLLFADGRLVDVLSRWETNTGTIAMEKTAIMHDSRFFQAISFHHGELHKGETITSSQTMSSAYLYVIDSPYHPLASFRRPKTDAEREWQRVLNKATNEFLRHKADELLSHFSLSKEDYYALYLPELVAYTEQPLPGLSMTKTQTIIGRLWEGIYKSYVLGIKKEDGSILSPIGSTVPLILIRKDYGQILVLLEAKNGDKVMLIQVP</sequence>